<dbReference type="RefSeq" id="WP_196220706.1">
    <property type="nucleotide sequence ID" value="NZ_SMLY01000059.1"/>
</dbReference>
<dbReference type="InterPro" id="IPR037401">
    <property type="entry name" value="SnoaL-like"/>
</dbReference>
<keyword evidence="3" id="KW-1185">Reference proteome</keyword>
<name>A0A562TIC6_9HYPH</name>
<accession>A0A562TIC6</accession>
<dbReference type="Pfam" id="PF12680">
    <property type="entry name" value="SnoaL_2"/>
    <property type="match status" value="1"/>
</dbReference>
<dbReference type="EMBL" id="VLLF01000001">
    <property type="protein sequence ID" value="TWI93352.1"/>
    <property type="molecule type" value="Genomic_DNA"/>
</dbReference>
<gene>
    <name evidence="2" type="ORF">JM93_00908</name>
</gene>
<reference evidence="2 3" key="1">
    <citation type="submission" date="2019-07" db="EMBL/GenBank/DDBJ databases">
        <title>Genomic Encyclopedia of Archaeal and Bacterial Type Strains, Phase II (KMG-II): from individual species to whole genera.</title>
        <authorList>
            <person name="Goeker M."/>
        </authorList>
    </citation>
    <scope>NUCLEOTIDE SEQUENCE [LARGE SCALE GENOMIC DNA]</scope>
    <source>
        <strain evidence="2 3">ATCC BAA-252</strain>
    </source>
</reference>
<proteinExistence type="predicted"/>
<protein>
    <submittedName>
        <fullName evidence="2">SnoaL-like protein</fullName>
    </submittedName>
</protein>
<feature type="domain" description="SnoaL-like" evidence="1">
    <location>
        <begin position="19"/>
        <end position="92"/>
    </location>
</feature>
<dbReference type="AlphaFoldDB" id="A0A562TIC6"/>
<comment type="caution">
    <text evidence="2">The sequence shown here is derived from an EMBL/GenBank/DDBJ whole genome shotgun (WGS) entry which is preliminary data.</text>
</comment>
<evidence type="ECO:0000313" key="3">
    <source>
        <dbReference type="Proteomes" id="UP000320593"/>
    </source>
</evidence>
<organism evidence="2 3">
    <name type="scientific">Roseibium hamelinense</name>
    <dbReference type="NCBI Taxonomy" id="150831"/>
    <lineage>
        <taxon>Bacteria</taxon>
        <taxon>Pseudomonadati</taxon>
        <taxon>Pseudomonadota</taxon>
        <taxon>Alphaproteobacteria</taxon>
        <taxon>Hyphomicrobiales</taxon>
        <taxon>Stappiaceae</taxon>
        <taxon>Roseibium</taxon>
    </lineage>
</organism>
<evidence type="ECO:0000259" key="1">
    <source>
        <dbReference type="Pfam" id="PF12680"/>
    </source>
</evidence>
<evidence type="ECO:0000313" key="2">
    <source>
        <dbReference type="EMBL" id="TWI93352.1"/>
    </source>
</evidence>
<sequence length="123" mass="13560">MTDMETVLAAARTSSSNWKAAFNRGDAAGCAKAYAVDATMTAEPFGTFFGREAIEGFWQQIIDQGYSDVEYIDPEMTVLDDRTVLLKSGWRMNKAHGVITKELWVLQPDGTALLTEDAFEVQG</sequence>
<dbReference type="InterPro" id="IPR032710">
    <property type="entry name" value="NTF2-like_dom_sf"/>
</dbReference>
<dbReference type="Gene3D" id="3.10.450.50">
    <property type="match status" value="1"/>
</dbReference>
<dbReference type="Proteomes" id="UP000320593">
    <property type="component" value="Unassembled WGS sequence"/>
</dbReference>
<dbReference type="SUPFAM" id="SSF54427">
    <property type="entry name" value="NTF2-like"/>
    <property type="match status" value="1"/>
</dbReference>